<organism evidence="7 8">
    <name type="scientific">Spiroplasma platyhelix PALS-1</name>
    <dbReference type="NCBI Taxonomy" id="1276218"/>
    <lineage>
        <taxon>Bacteria</taxon>
        <taxon>Bacillati</taxon>
        <taxon>Mycoplasmatota</taxon>
        <taxon>Mollicutes</taxon>
        <taxon>Entomoplasmatales</taxon>
        <taxon>Spiroplasmataceae</taxon>
        <taxon>Spiroplasma</taxon>
    </lineage>
</organism>
<dbReference type="AlphaFoldDB" id="A0A846TTC1"/>
<protein>
    <recommendedName>
        <fullName evidence="6">NADH:flavin oxidoreductase/NADH oxidase N-terminal domain-containing protein</fullName>
    </recommendedName>
</protein>
<evidence type="ECO:0000259" key="6">
    <source>
        <dbReference type="Pfam" id="PF00724"/>
    </source>
</evidence>
<evidence type="ECO:0000256" key="1">
    <source>
        <dbReference type="ARBA" id="ARBA00001917"/>
    </source>
</evidence>
<evidence type="ECO:0000313" key="7">
    <source>
        <dbReference type="EMBL" id="NKE38755.1"/>
    </source>
</evidence>
<proteinExistence type="predicted"/>
<dbReference type="InterPro" id="IPR001155">
    <property type="entry name" value="OxRdtase_FMN_N"/>
</dbReference>
<dbReference type="Pfam" id="PF00724">
    <property type="entry name" value="Oxidored_FMN"/>
    <property type="match status" value="1"/>
</dbReference>
<dbReference type="GO" id="GO:0010181">
    <property type="term" value="F:FMN binding"/>
    <property type="evidence" value="ECO:0007669"/>
    <property type="project" value="InterPro"/>
</dbReference>
<comment type="cofactor">
    <cofactor evidence="1">
        <name>FMN</name>
        <dbReference type="ChEBI" id="CHEBI:58210"/>
    </cofactor>
</comment>
<dbReference type="Proteomes" id="UP000584587">
    <property type="component" value="Unassembled WGS sequence"/>
</dbReference>
<keyword evidence="5" id="KW-0560">Oxidoreductase</keyword>
<evidence type="ECO:0000256" key="5">
    <source>
        <dbReference type="ARBA" id="ARBA00023002"/>
    </source>
</evidence>
<name>A0A846TTC1_9MOLU</name>
<keyword evidence="2" id="KW-0285">Flavoprotein</keyword>
<gene>
    <name evidence="7" type="ORF">HER12_03225</name>
</gene>
<accession>A0A846TTC1</accession>
<evidence type="ECO:0000256" key="4">
    <source>
        <dbReference type="ARBA" id="ARBA00022857"/>
    </source>
</evidence>
<dbReference type="EMBL" id="JAAVVK010000002">
    <property type="protein sequence ID" value="NKE38755.1"/>
    <property type="molecule type" value="Genomic_DNA"/>
</dbReference>
<evidence type="ECO:0000256" key="3">
    <source>
        <dbReference type="ARBA" id="ARBA00022643"/>
    </source>
</evidence>
<feature type="domain" description="NADH:flavin oxidoreductase/NADH oxidase N-terminal" evidence="6">
    <location>
        <begin position="10"/>
        <end position="318"/>
    </location>
</feature>
<dbReference type="PANTHER" id="PTHR43303:SF4">
    <property type="entry name" value="NADPH DEHYDROGENASE C23G7.10C-RELATED"/>
    <property type="match status" value="1"/>
</dbReference>
<sequence>MKLTDKFEFIKNKPARNRIVMPPMDTLMANDGFANEFHIQHYGARSYGGTGTIIIESTAVQENGRIREKDLGLWKDAHIEPFKHVVKAIKLGGALAGVQLNHAGAKAELKINTVGATNFYDYIDQTNFSLLTVEQLADIKTSFIKAAKRAQEAGFDFVELHAAHGYLLSEILSKKINEVTNDQDILKRAKIIIEIVDAINQDIKIPVAIRFSISDHSNDGMKVEDFVPLLKALENKVVYFHISSGEVISRVDIPKVIQEAGTKLFRIPLALKVKQAVATPVIAVGNFDSRKDVDSAISLGIDAVAIGREHLFNPNIVVNTLLTTEEVDEKLYHWNNNIWFNYKGYKTLKDHLDS</sequence>
<dbReference type="RefSeq" id="WP_168105225.1">
    <property type="nucleotide sequence ID" value="NZ_CP051215.1"/>
</dbReference>
<reference evidence="7 8" key="1">
    <citation type="submission" date="2020-04" db="EMBL/GenBank/DDBJ databases">
        <title>Complete genome sequence of Spiroplasma platyhelix ATCC 51748, an insect isolate.</title>
        <authorList>
            <person name="Green E.A."/>
            <person name="Klassen J.L."/>
        </authorList>
    </citation>
    <scope>NUCLEOTIDE SEQUENCE [LARGE SCALE GENOMIC DNA]</scope>
    <source>
        <strain evidence="7 8">PALS-1</strain>
    </source>
</reference>
<dbReference type="GO" id="GO:0003959">
    <property type="term" value="F:NADPH dehydrogenase activity"/>
    <property type="evidence" value="ECO:0007669"/>
    <property type="project" value="InterPro"/>
</dbReference>
<dbReference type="InterPro" id="IPR044152">
    <property type="entry name" value="YqjM-like"/>
</dbReference>
<keyword evidence="3" id="KW-0288">FMN</keyword>
<keyword evidence="8" id="KW-1185">Reference proteome</keyword>
<evidence type="ECO:0000256" key="2">
    <source>
        <dbReference type="ARBA" id="ARBA00022630"/>
    </source>
</evidence>
<keyword evidence="4" id="KW-0521">NADP</keyword>
<dbReference type="InterPro" id="IPR013785">
    <property type="entry name" value="Aldolase_TIM"/>
</dbReference>
<comment type="caution">
    <text evidence="7">The sequence shown here is derived from an EMBL/GenBank/DDBJ whole genome shotgun (WGS) entry which is preliminary data.</text>
</comment>
<dbReference type="Gene3D" id="3.20.20.70">
    <property type="entry name" value="Aldolase class I"/>
    <property type="match status" value="1"/>
</dbReference>
<dbReference type="GO" id="GO:0050661">
    <property type="term" value="F:NADP binding"/>
    <property type="evidence" value="ECO:0007669"/>
    <property type="project" value="InterPro"/>
</dbReference>
<evidence type="ECO:0000313" key="8">
    <source>
        <dbReference type="Proteomes" id="UP000584587"/>
    </source>
</evidence>
<dbReference type="PANTHER" id="PTHR43303">
    <property type="entry name" value="NADPH DEHYDROGENASE C23G7.10C-RELATED"/>
    <property type="match status" value="1"/>
</dbReference>
<dbReference type="SUPFAM" id="SSF51395">
    <property type="entry name" value="FMN-linked oxidoreductases"/>
    <property type="match status" value="1"/>
</dbReference>